<dbReference type="EMBL" id="GIFC01006126">
    <property type="protein sequence ID" value="MXU88209.1"/>
    <property type="molecule type" value="Transcribed_RNA"/>
</dbReference>
<accession>A0A6B0U6R1</accession>
<name>A0A6B0U6R1_IXORI</name>
<proteinExistence type="predicted"/>
<reference evidence="1" key="1">
    <citation type="submission" date="2019-12" db="EMBL/GenBank/DDBJ databases">
        <title>An insight into the sialome of adult female Ixodes ricinus ticks feeding for 6 days.</title>
        <authorList>
            <person name="Perner J."/>
            <person name="Ribeiro J.M.C."/>
        </authorList>
    </citation>
    <scope>NUCLEOTIDE SEQUENCE</scope>
    <source>
        <strain evidence="1">Semi-engorged</strain>
        <tissue evidence="1">Salivary glands</tissue>
    </source>
</reference>
<dbReference type="AlphaFoldDB" id="A0A6B0U6R1"/>
<sequence length="100" mass="11470">MSRTARRYSAKMENGSLPVCLLLAESGACPLSRFTPPNPLDFPDVWRGRYGRTKWCRPERAKWNGRHFSPRSAQQFTARLDRVGVERGFSKYIIPSAIKI</sequence>
<evidence type="ECO:0000313" key="1">
    <source>
        <dbReference type="EMBL" id="MXU88209.1"/>
    </source>
</evidence>
<protein>
    <submittedName>
        <fullName evidence="1">Putative secreted protein</fullName>
    </submittedName>
</protein>
<organism evidence="1">
    <name type="scientific">Ixodes ricinus</name>
    <name type="common">Common tick</name>
    <name type="synonym">Acarus ricinus</name>
    <dbReference type="NCBI Taxonomy" id="34613"/>
    <lineage>
        <taxon>Eukaryota</taxon>
        <taxon>Metazoa</taxon>
        <taxon>Ecdysozoa</taxon>
        <taxon>Arthropoda</taxon>
        <taxon>Chelicerata</taxon>
        <taxon>Arachnida</taxon>
        <taxon>Acari</taxon>
        <taxon>Parasitiformes</taxon>
        <taxon>Ixodida</taxon>
        <taxon>Ixodoidea</taxon>
        <taxon>Ixodidae</taxon>
        <taxon>Ixodinae</taxon>
        <taxon>Ixodes</taxon>
    </lineage>
</organism>